<reference evidence="2" key="1">
    <citation type="submission" date="2014-12" db="EMBL/GenBank/DDBJ databases">
        <title>Insight into the proteome of Arion vulgaris.</title>
        <authorList>
            <person name="Aradska J."/>
            <person name="Bulat T."/>
            <person name="Smidak R."/>
            <person name="Sarate P."/>
            <person name="Gangsoo J."/>
            <person name="Sialana F."/>
            <person name="Bilban M."/>
            <person name="Lubec G."/>
        </authorList>
    </citation>
    <scope>NUCLEOTIDE SEQUENCE</scope>
    <source>
        <tissue evidence="2">Skin</tissue>
    </source>
</reference>
<gene>
    <name evidence="2" type="primary">ORF25447</name>
</gene>
<accession>A0A0B6YHB2</accession>
<protein>
    <submittedName>
        <fullName evidence="2">Uncharacterized protein</fullName>
    </submittedName>
</protein>
<sequence length="187" mass="21188">EIGYMLPQAEQATYEDESNSEFENASTRRGYMAHETNDDASGVELEYEQSAEQEEQVHLEYEDSHHVDNEAKNQHYESESDSDDEDSRHSRGKFTSERTGVIKLTQANAREAIPDTLEINEEQAAQIEQFMSDKTQRPKARGRGQSRSSAHSRLGNRSNMGSQQKHKAPQGSRMASFPRGMFGQNSQ</sequence>
<dbReference type="AlphaFoldDB" id="A0A0B6YHB2"/>
<evidence type="ECO:0000256" key="1">
    <source>
        <dbReference type="SAM" id="MobiDB-lite"/>
    </source>
</evidence>
<feature type="compositionally biased region" description="Acidic residues" evidence="1">
    <location>
        <begin position="45"/>
        <end position="54"/>
    </location>
</feature>
<dbReference type="EMBL" id="HACG01008669">
    <property type="protein sequence ID" value="CEK55534.1"/>
    <property type="molecule type" value="Transcribed_RNA"/>
</dbReference>
<organism evidence="2">
    <name type="scientific">Arion vulgaris</name>
    <dbReference type="NCBI Taxonomy" id="1028688"/>
    <lineage>
        <taxon>Eukaryota</taxon>
        <taxon>Metazoa</taxon>
        <taxon>Spiralia</taxon>
        <taxon>Lophotrochozoa</taxon>
        <taxon>Mollusca</taxon>
        <taxon>Gastropoda</taxon>
        <taxon>Heterobranchia</taxon>
        <taxon>Euthyneura</taxon>
        <taxon>Panpulmonata</taxon>
        <taxon>Eupulmonata</taxon>
        <taxon>Stylommatophora</taxon>
        <taxon>Helicina</taxon>
        <taxon>Arionoidea</taxon>
        <taxon>Arionidae</taxon>
        <taxon>Arion</taxon>
    </lineage>
</organism>
<name>A0A0B6YHB2_9EUPU</name>
<proteinExistence type="predicted"/>
<feature type="compositionally biased region" description="Basic and acidic residues" evidence="1">
    <location>
        <begin position="55"/>
        <end position="78"/>
    </location>
</feature>
<feature type="region of interest" description="Disordered" evidence="1">
    <location>
        <begin position="1"/>
        <end position="187"/>
    </location>
</feature>
<feature type="non-terminal residue" evidence="2">
    <location>
        <position position="187"/>
    </location>
</feature>
<feature type="compositionally biased region" description="Polar residues" evidence="1">
    <location>
        <begin position="145"/>
        <end position="163"/>
    </location>
</feature>
<feature type="non-terminal residue" evidence="2">
    <location>
        <position position="1"/>
    </location>
</feature>
<evidence type="ECO:0000313" key="2">
    <source>
        <dbReference type="EMBL" id="CEK55534.1"/>
    </source>
</evidence>